<protein>
    <recommendedName>
        <fullName evidence="14">Mitochondrial import inner membrane translocase subunit TIM50</fullName>
    </recommendedName>
</protein>
<dbReference type="PROSITE" id="PS50969">
    <property type="entry name" value="FCP1"/>
    <property type="match status" value="1"/>
</dbReference>
<dbReference type="AlphaFoldDB" id="A0AA38HIA9"/>
<dbReference type="Gene3D" id="3.40.50.1000">
    <property type="entry name" value="HAD superfamily/HAD-like"/>
    <property type="match status" value="1"/>
</dbReference>
<evidence type="ECO:0000256" key="14">
    <source>
        <dbReference type="RuleBase" id="RU365079"/>
    </source>
</evidence>
<dbReference type="InterPro" id="IPR023214">
    <property type="entry name" value="HAD_sf"/>
</dbReference>
<comment type="function">
    <text evidence="1 14">Essential component of the TIM23 complex, a complex that mediates the translocation of transit peptide-containing proteins across the mitochondrial inner membrane.</text>
</comment>
<dbReference type="Proteomes" id="UP001168821">
    <property type="component" value="Unassembled WGS sequence"/>
</dbReference>
<keyword evidence="4 14" id="KW-0813">Transport</keyword>
<comment type="subcellular location">
    <subcellularLocation>
        <location evidence="2 14">Mitochondrion inner membrane</location>
        <topology evidence="2 14">Single-pass membrane protein</topology>
    </subcellularLocation>
</comment>
<sequence length="295" mass="34278">MKASFAAPSENKLLPDKNPELPPYTLLIEIDDVLIKTEWTTEHGWRVKKRPGAVQFLNYLCQFYEIVLFTSSSAMSAAPYVAVLNKYGTVSYALYRDSTRYENFTFIKDLRYLNRDLSKVVLVDTDESHYAFTPENGLCLPRWDGSADDKTLIELLPFFEGSRYAIFQRGVVLLSLGILALALSDLGDLRPTLSHYAGKDFHSEFIKNQRLLKLQEKETLQKNKDRVERWSFSSLWPSRRNFREGYFWVYVARYLNFVNVLLLTAESLVKSVEDEVLAFEKKKKEELQQQKKIPN</sequence>
<evidence type="ECO:0000256" key="10">
    <source>
        <dbReference type="ARBA" id="ARBA00023010"/>
    </source>
</evidence>
<dbReference type="InterPro" id="IPR004274">
    <property type="entry name" value="FCP1_dom"/>
</dbReference>
<evidence type="ECO:0000256" key="7">
    <source>
        <dbReference type="ARBA" id="ARBA00022927"/>
    </source>
</evidence>
<keyword evidence="7 14" id="KW-0653">Protein transport</keyword>
<dbReference type="FunFam" id="3.40.50.1000:FF:000019">
    <property type="entry name" value="Mitochondrial import inner membrane translocase subunit TIM50"/>
    <property type="match status" value="1"/>
</dbReference>
<accession>A0AA38HIA9</accession>
<keyword evidence="10 14" id="KW-0811">Translocation</keyword>
<reference evidence="16" key="1">
    <citation type="journal article" date="2023" name="G3 (Bethesda)">
        <title>Whole genome assemblies of Zophobas morio and Tenebrio molitor.</title>
        <authorList>
            <person name="Kaur S."/>
            <person name="Stinson S.A."/>
            <person name="diCenzo G.C."/>
        </authorList>
    </citation>
    <scope>NUCLEOTIDE SEQUENCE</scope>
    <source>
        <strain evidence="16">QUZm001</strain>
    </source>
</reference>
<feature type="domain" description="FCP1 homology" evidence="15">
    <location>
        <begin position="19"/>
        <end position="162"/>
    </location>
</feature>
<dbReference type="Pfam" id="PF03031">
    <property type="entry name" value="NIF"/>
    <property type="match status" value="1"/>
</dbReference>
<evidence type="ECO:0000256" key="12">
    <source>
        <dbReference type="ARBA" id="ARBA00023136"/>
    </source>
</evidence>
<comment type="similarity">
    <text evidence="3 14">Belongs to the TIM50 family.</text>
</comment>
<evidence type="ECO:0000256" key="9">
    <source>
        <dbReference type="ARBA" id="ARBA00022989"/>
    </source>
</evidence>
<dbReference type="InterPro" id="IPR050365">
    <property type="entry name" value="TIM50"/>
</dbReference>
<evidence type="ECO:0000256" key="2">
    <source>
        <dbReference type="ARBA" id="ARBA00004434"/>
    </source>
</evidence>
<keyword evidence="6" id="KW-0999">Mitochondrion inner membrane</keyword>
<dbReference type="SMART" id="SM00577">
    <property type="entry name" value="CPDc"/>
    <property type="match status" value="1"/>
</dbReference>
<evidence type="ECO:0000313" key="16">
    <source>
        <dbReference type="EMBL" id="KAJ3615628.1"/>
    </source>
</evidence>
<dbReference type="InterPro" id="IPR036412">
    <property type="entry name" value="HAD-like_sf"/>
</dbReference>
<keyword evidence="8 14" id="KW-0809">Transit peptide</keyword>
<comment type="subunit">
    <text evidence="13">Component of the TIM23 complex at least composed of Tim23, Tim17 (Tim17a1, Tim17a2 or Tim17b1) and a Tim50.</text>
</comment>
<evidence type="ECO:0000259" key="15">
    <source>
        <dbReference type="PROSITE" id="PS50969"/>
    </source>
</evidence>
<gene>
    <name evidence="16" type="ORF">Zmor_012417</name>
</gene>
<dbReference type="PANTHER" id="PTHR12210">
    <property type="entry name" value="DULLARD PROTEIN PHOSPHATASE"/>
    <property type="match status" value="1"/>
</dbReference>
<keyword evidence="5" id="KW-0812">Transmembrane</keyword>
<evidence type="ECO:0000256" key="3">
    <source>
        <dbReference type="ARBA" id="ARBA00006344"/>
    </source>
</evidence>
<keyword evidence="11 14" id="KW-0496">Mitochondrion</keyword>
<evidence type="ECO:0000256" key="13">
    <source>
        <dbReference type="ARBA" id="ARBA00061911"/>
    </source>
</evidence>
<evidence type="ECO:0000256" key="8">
    <source>
        <dbReference type="ARBA" id="ARBA00022946"/>
    </source>
</evidence>
<evidence type="ECO:0000256" key="4">
    <source>
        <dbReference type="ARBA" id="ARBA00022448"/>
    </source>
</evidence>
<name>A0AA38HIA9_9CUCU</name>
<evidence type="ECO:0000256" key="11">
    <source>
        <dbReference type="ARBA" id="ARBA00023128"/>
    </source>
</evidence>
<dbReference type="SUPFAM" id="SSF56784">
    <property type="entry name" value="HAD-like"/>
    <property type="match status" value="1"/>
</dbReference>
<dbReference type="GO" id="GO:0015031">
    <property type="term" value="P:protein transport"/>
    <property type="evidence" value="ECO:0007669"/>
    <property type="project" value="UniProtKB-KW"/>
</dbReference>
<keyword evidence="9" id="KW-1133">Transmembrane helix</keyword>
<evidence type="ECO:0000256" key="6">
    <source>
        <dbReference type="ARBA" id="ARBA00022792"/>
    </source>
</evidence>
<evidence type="ECO:0000313" key="17">
    <source>
        <dbReference type="Proteomes" id="UP001168821"/>
    </source>
</evidence>
<keyword evidence="17" id="KW-1185">Reference proteome</keyword>
<dbReference type="EMBL" id="JALNTZ010003994">
    <property type="protein sequence ID" value="KAJ3615628.1"/>
    <property type="molecule type" value="Genomic_DNA"/>
</dbReference>
<dbReference type="CDD" id="cd07521">
    <property type="entry name" value="HAD_FCP1-like"/>
    <property type="match status" value="1"/>
</dbReference>
<evidence type="ECO:0000256" key="5">
    <source>
        <dbReference type="ARBA" id="ARBA00022692"/>
    </source>
</evidence>
<keyword evidence="12" id="KW-0472">Membrane</keyword>
<proteinExistence type="inferred from homology"/>
<dbReference type="GO" id="GO:0005744">
    <property type="term" value="C:TIM23 mitochondrial import inner membrane translocase complex"/>
    <property type="evidence" value="ECO:0007669"/>
    <property type="project" value="UniProtKB-UniRule"/>
</dbReference>
<organism evidence="16 17">
    <name type="scientific">Zophobas morio</name>
    <dbReference type="NCBI Taxonomy" id="2755281"/>
    <lineage>
        <taxon>Eukaryota</taxon>
        <taxon>Metazoa</taxon>
        <taxon>Ecdysozoa</taxon>
        <taxon>Arthropoda</taxon>
        <taxon>Hexapoda</taxon>
        <taxon>Insecta</taxon>
        <taxon>Pterygota</taxon>
        <taxon>Neoptera</taxon>
        <taxon>Endopterygota</taxon>
        <taxon>Coleoptera</taxon>
        <taxon>Polyphaga</taxon>
        <taxon>Cucujiformia</taxon>
        <taxon>Tenebrionidae</taxon>
        <taxon>Zophobas</taxon>
    </lineage>
</organism>
<evidence type="ECO:0000256" key="1">
    <source>
        <dbReference type="ARBA" id="ARBA00002959"/>
    </source>
</evidence>
<comment type="caution">
    <text evidence="16">The sequence shown here is derived from an EMBL/GenBank/DDBJ whole genome shotgun (WGS) entry which is preliminary data.</text>
</comment>